<feature type="chain" id="PRO_5018816166" description="Peptide hydrolase" evidence="3">
    <location>
        <begin position="21"/>
        <end position="370"/>
    </location>
</feature>
<organism evidence="5 6">
    <name type="scientific">Golovinomyces cichoracearum</name>
    <dbReference type="NCBI Taxonomy" id="62708"/>
    <lineage>
        <taxon>Eukaryota</taxon>
        <taxon>Fungi</taxon>
        <taxon>Dikarya</taxon>
        <taxon>Ascomycota</taxon>
        <taxon>Pezizomycotina</taxon>
        <taxon>Leotiomycetes</taxon>
        <taxon>Erysiphales</taxon>
        <taxon>Erysiphaceae</taxon>
        <taxon>Golovinomyces</taxon>
    </lineage>
</organism>
<evidence type="ECO:0000313" key="5">
    <source>
        <dbReference type="EMBL" id="RKF53897.1"/>
    </source>
</evidence>
<evidence type="ECO:0000313" key="6">
    <source>
        <dbReference type="Proteomes" id="UP000283383"/>
    </source>
</evidence>
<dbReference type="GO" id="GO:0008233">
    <property type="term" value="F:peptidase activity"/>
    <property type="evidence" value="ECO:0007669"/>
    <property type="project" value="UniProtKB-KW"/>
</dbReference>
<accession>A0A420H8Y5</accession>
<keyword evidence="3" id="KW-0862">Zinc</keyword>
<keyword evidence="2" id="KW-0012">Acyltransferase</keyword>
<sequence>MKTLLAQILLGACTVLAVNAYTTLSDDTLSKIPSPGEDFNIKTGKILSPILIPRVSGTKGSTIVQTHFVEWFQTHLPKWKIEFQNSTSTTPVTGDKKIPFVNIIFTRDPPWARPGDVGRLVLAAHYDSKYHPPGFIGAIDSAAPCAMLMHAARSVDEALTQKWNAMESDGLKGLGEEQGVQILFLDGEEAFQQWTDTDSLYGSRSLAETWEMTPHAVMSIYRNPLSAISLLVLLDLLGSSSTMIPSYFETTHWAYKNFATIEFRMRSLGLLKSQTSIGPIFPDHDKTLFTPALIIEDDHIPFMARGVEILHLIPSHFPSVWHTMEDTGENLDIPTTDDWAKIVTVFLSEWMDLEGYFPAITHTERRKNEL</sequence>
<keyword evidence="1 5" id="KW-0808">Transferase</keyword>
<feature type="signal peptide" evidence="3">
    <location>
        <begin position="1"/>
        <end position="20"/>
    </location>
</feature>
<keyword evidence="3" id="KW-0479">Metal-binding</keyword>
<feature type="domain" description="Peptidase M28" evidence="4">
    <location>
        <begin position="119"/>
        <end position="345"/>
    </location>
</feature>
<dbReference type="InterPro" id="IPR007484">
    <property type="entry name" value="Peptidase_M28"/>
</dbReference>
<dbReference type="InterPro" id="IPR040234">
    <property type="entry name" value="QC/QCL"/>
</dbReference>
<dbReference type="AlphaFoldDB" id="A0A420H8Y5"/>
<dbReference type="Gene3D" id="3.40.630.10">
    <property type="entry name" value="Zn peptidases"/>
    <property type="match status" value="1"/>
</dbReference>
<gene>
    <name evidence="5" type="ORF">GcM3_214012</name>
</gene>
<proteinExistence type="inferred from homology"/>
<reference evidence="5 6" key="1">
    <citation type="journal article" date="2018" name="BMC Genomics">
        <title>Comparative genome analyses reveal sequence features reflecting distinct modes of host-adaptation between dicot and monocot powdery mildew.</title>
        <authorList>
            <person name="Wu Y."/>
            <person name="Ma X."/>
            <person name="Pan Z."/>
            <person name="Kale S.D."/>
            <person name="Song Y."/>
            <person name="King H."/>
            <person name="Zhang Q."/>
            <person name="Presley C."/>
            <person name="Deng X."/>
            <person name="Wei C.I."/>
            <person name="Xiao S."/>
        </authorList>
    </citation>
    <scope>NUCLEOTIDE SEQUENCE [LARGE SCALE GENOMIC DNA]</scope>
    <source>
        <strain evidence="5">UMSG3</strain>
    </source>
</reference>
<dbReference type="PANTHER" id="PTHR12283">
    <property type="entry name" value="GLUTAMINYL-PEPTIDE CYCLOTRANSFERASE"/>
    <property type="match status" value="1"/>
</dbReference>
<comment type="similarity">
    <text evidence="3">Belongs to the peptidase M28 family.</text>
</comment>
<keyword evidence="3" id="KW-0378">Hydrolase</keyword>
<dbReference type="GO" id="GO:0008270">
    <property type="term" value="F:zinc ion binding"/>
    <property type="evidence" value="ECO:0007669"/>
    <property type="project" value="TreeGrafter"/>
</dbReference>
<evidence type="ECO:0000259" key="4">
    <source>
        <dbReference type="Pfam" id="PF04389"/>
    </source>
</evidence>
<evidence type="ECO:0000256" key="3">
    <source>
        <dbReference type="RuleBase" id="RU361240"/>
    </source>
</evidence>
<dbReference type="InterPro" id="IPR037457">
    <property type="entry name" value="M28_QC"/>
</dbReference>
<dbReference type="EMBL" id="MCBQ01021465">
    <property type="protein sequence ID" value="RKF53897.1"/>
    <property type="molecule type" value="Genomic_DNA"/>
</dbReference>
<dbReference type="GO" id="GO:0006508">
    <property type="term" value="P:proteolysis"/>
    <property type="evidence" value="ECO:0007669"/>
    <property type="project" value="UniProtKB-KW"/>
</dbReference>
<dbReference type="STRING" id="62708.A0A420H8Y5"/>
<dbReference type="EC" id="3.4.-.-" evidence="3"/>
<comment type="caution">
    <text evidence="5">The sequence shown here is derived from an EMBL/GenBank/DDBJ whole genome shotgun (WGS) entry which is preliminary data.</text>
</comment>
<keyword evidence="3" id="KW-0732">Signal</keyword>
<keyword evidence="6" id="KW-1185">Reference proteome</keyword>
<protein>
    <recommendedName>
        <fullName evidence="3">Peptide hydrolase</fullName>
        <ecNumber evidence="3">3.4.-.-</ecNumber>
    </recommendedName>
</protein>
<dbReference type="Proteomes" id="UP000283383">
    <property type="component" value="Unassembled WGS sequence"/>
</dbReference>
<name>A0A420H8Y5_9PEZI</name>
<dbReference type="SUPFAM" id="SSF53187">
    <property type="entry name" value="Zn-dependent exopeptidases"/>
    <property type="match status" value="1"/>
</dbReference>
<dbReference type="PANTHER" id="PTHR12283:SF6">
    <property type="entry name" value="GLUTAMINYL-PEPTIDE CYCLOTRANSFERASE-RELATED"/>
    <property type="match status" value="1"/>
</dbReference>
<evidence type="ECO:0000256" key="1">
    <source>
        <dbReference type="ARBA" id="ARBA00022679"/>
    </source>
</evidence>
<dbReference type="CDD" id="cd03880">
    <property type="entry name" value="M28_QC_like"/>
    <property type="match status" value="1"/>
</dbReference>
<evidence type="ECO:0000256" key="2">
    <source>
        <dbReference type="ARBA" id="ARBA00023315"/>
    </source>
</evidence>
<dbReference type="Pfam" id="PF04389">
    <property type="entry name" value="Peptidase_M28"/>
    <property type="match status" value="1"/>
</dbReference>
<keyword evidence="3" id="KW-0645">Protease</keyword>
<dbReference type="GO" id="GO:0016603">
    <property type="term" value="F:glutaminyl-peptide cyclotransferase activity"/>
    <property type="evidence" value="ECO:0007669"/>
    <property type="project" value="InterPro"/>
</dbReference>